<evidence type="ECO:0000313" key="3">
    <source>
        <dbReference type="Proteomes" id="UP000515908"/>
    </source>
</evidence>
<dbReference type="PANTHER" id="PTHR40738:SF1">
    <property type="entry name" value="MEMBRANE-ASSOCIATED PROTEIN"/>
    <property type="match status" value="1"/>
</dbReference>
<accession>A0A7G2CQE1</accession>
<dbReference type="Proteomes" id="UP000515908">
    <property type="component" value="Chromosome 24"/>
</dbReference>
<gene>
    <name evidence="2" type="ORF">ADEAN_000961500</name>
</gene>
<feature type="signal peptide" evidence="1">
    <location>
        <begin position="1"/>
        <end position="19"/>
    </location>
</feature>
<name>A0A7G2CQE1_9TRYP</name>
<dbReference type="AlphaFoldDB" id="A0A7G2CQE1"/>
<feature type="chain" id="PRO_5028863359" evidence="1">
    <location>
        <begin position="20"/>
        <end position="780"/>
    </location>
</feature>
<dbReference type="PANTHER" id="PTHR40738">
    <property type="entry name" value="MEMBRANE-ASSOCIATED PROTEIN"/>
    <property type="match status" value="1"/>
</dbReference>
<keyword evidence="3" id="KW-1185">Reference proteome</keyword>
<organism evidence="2 3">
    <name type="scientific">Angomonas deanei</name>
    <dbReference type="NCBI Taxonomy" id="59799"/>
    <lineage>
        <taxon>Eukaryota</taxon>
        <taxon>Discoba</taxon>
        <taxon>Euglenozoa</taxon>
        <taxon>Kinetoplastea</taxon>
        <taxon>Metakinetoplastina</taxon>
        <taxon>Trypanosomatida</taxon>
        <taxon>Trypanosomatidae</taxon>
        <taxon>Strigomonadinae</taxon>
        <taxon>Angomonas</taxon>
    </lineage>
</organism>
<proteinExistence type="predicted"/>
<evidence type="ECO:0000256" key="1">
    <source>
        <dbReference type="SAM" id="SignalP"/>
    </source>
</evidence>
<sequence>MMKRTLILISCLAALLVDAQSLVYTPAMPVLDVPFLVTPAVSSGTSVYLSKTESCDASSSLVSLCTIGSSSSVNYNSTTCVYTITSEDLGLTAKYARDEDVPTLYWCKSGSTTYFAKFDISKVSTVSPIVPFGKASTVVFNKATPEGTQVGFYASSSCTNLVTGTSLSFLDSTRSADVTISSGNVAYVCATVANPLGGTVFIPAGALVVAVSYTINGNKGHRYMNMDVSGNAMYPYFSLSLSPDCYPLAQDPQVWSTTNPKLFIQVPKGKYYFCGYSLLTDTGSSDKFGAYIPATDQVEVTEYGLQPHSVYSGMPTTMTFTMDSVSSGVTFEAALFSDTACKTSVVSWSSTPAWNIPTVGTYYACVRRAGTTDSTARSATIIVSRQPTITYSRTPAVRGLALGLTLDRFLSVGVITGGLSDGSACTTLIASGKTTQSGNTLGLQVPLTAGGSVYTCLSTPVKESAEENALKAVPEYEIDRGYSYSFGTFSTRAYALTYAPLRVNTDLAIGLDPDVTFSTGSKMRVQGLGVECSAALESGNNEFSLSPSTTSITPVNFPQKGQWKLCVSEPGVLNGDYVVLRNFVVYGDAEFAPKGLLTGLSTAMTITDIPADAAFYFLDGSRTCSTTGADSNKLFAGVSSTDGAGSVTMLQSKSGQLTACVAYRGMNGDTPTDPVTYAAGEITVTAPTVYPNVVIGGQTTNLNFQVPDASLLKDGIAYLAASATSCASSPPAGALQLVITASSDDALPFVVFSPTTSMIGTTYLVCVGKTGSYVSAGNVR</sequence>
<protein>
    <submittedName>
        <fullName evidence="2">Uncharacterized protein</fullName>
    </submittedName>
</protein>
<evidence type="ECO:0000313" key="2">
    <source>
        <dbReference type="EMBL" id="CAD2222076.1"/>
    </source>
</evidence>
<reference evidence="2 3" key="1">
    <citation type="submission" date="2020-08" db="EMBL/GenBank/DDBJ databases">
        <authorList>
            <person name="Newling K."/>
            <person name="Davey J."/>
            <person name="Forrester S."/>
        </authorList>
    </citation>
    <scope>NUCLEOTIDE SEQUENCE [LARGE SCALE GENOMIC DNA]</scope>
    <source>
        <strain evidence="3">Crithidia deanei Carvalho (ATCC PRA-265)</strain>
    </source>
</reference>
<dbReference type="OrthoDB" id="265942at2759"/>
<dbReference type="VEuPathDB" id="TriTrypDB:ADEAN_000961500"/>
<keyword evidence="1" id="KW-0732">Signal</keyword>
<dbReference type="EMBL" id="LR877168">
    <property type="protein sequence ID" value="CAD2222076.1"/>
    <property type="molecule type" value="Genomic_DNA"/>
</dbReference>